<dbReference type="EMBL" id="LR134190">
    <property type="protein sequence ID" value="VEB62851.1"/>
    <property type="molecule type" value="Genomic_DNA"/>
</dbReference>
<accession>A0A3S4I3V0</accession>
<sequence length="30" mass="3672">MNLSKDELRRNMKRYKGIAWDQSPMFKKTV</sequence>
<name>A0A3S4I3V0_SALET</name>
<dbReference type="Proteomes" id="UP000269208">
    <property type="component" value="Chromosome"/>
</dbReference>
<protein>
    <submittedName>
        <fullName evidence="1">EvpB family type VI secretion protein</fullName>
    </submittedName>
</protein>
<evidence type="ECO:0000313" key="2">
    <source>
        <dbReference type="Proteomes" id="UP000269208"/>
    </source>
</evidence>
<gene>
    <name evidence="1" type="ORF">NCTC6754_08253</name>
</gene>
<proteinExistence type="predicted"/>
<reference evidence="1 2" key="1">
    <citation type="submission" date="2018-12" db="EMBL/GenBank/DDBJ databases">
        <authorList>
            <consortium name="Pathogen Informatics"/>
        </authorList>
    </citation>
    <scope>NUCLEOTIDE SEQUENCE [LARGE SCALE GENOMIC DNA]</scope>
    <source>
        <strain evidence="1 2">NCTC6754</strain>
    </source>
</reference>
<evidence type="ECO:0000313" key="1">
    <source>
        <dbReference type="EMBL" id="VEB62851.1"/>
    </source>
</evidence>
<organism evidence="1 2">
    <name type="scientific">Salmonella enterica I</name>
    <dbReference type="NCBI Taxonomy" id="59201"/>
    <lineage>
        <taxon>Bacteria</taxon>
        <taxon>Pseudomonadati</taxon>
        <taxon>Pseudomonadota</taxon>
        <taxon>Gammaproteobacteria</taxon>
        <taxon>Enterobacterales</taxon>
        <taxon>Enterobacteriaceae</taxon>
        <taxon>Salmonella</taxon>
    </lineage>
</organism>
<dbReference type="AlphaFoldDB" id="A0A3S4I3V0"/>